<protein>
    <submittedName>
        <fullName evidence="1">Uncharacterized protein</fullName>
    </submittedName>
</protein>
<proteinExistence type="predicted"/>
<keyword evidence="2" id="KW-1185">Reference proteome</keyword>
<reference evidence="1 2" key="1">
    <citation type="journal article" date="2021" name="Hortic Res">
        <title>High-quality reference genome and annotation aids understanding of berry development for evergreen blueberry (Vaccinium darrowii).</title>
        <authorList>
            <person name="Yu J."/>
            <person name="Hulse-Kemp A.M."/>
            <person name="Babiker E."/>
            <person name="Staton M."/>
        </authorList>
    </citation>
    <scope>NUCLEOTIDE SEQUENCE [LARGE SCALE GENOMIC DNA]</scope>
    <source>
        <strain evidence="2">cv. NJ 8807/NJ 8810</strain>
        <tissue evidence="1">Young leaf</tissue>
    </source>
</reference>
<name>A0ACB7XBC5_9ERIC</name>
<evidence type="ECO:0000313" key="2">
    <source>
        <dbReference type="Proteomes" id="UP000828048"/>
    </source>
</evidence>
<accession>A0ACB7XBC5</accession>
<gene>
    <name evidence="1" type="ORF">Vadar_021979</name>
</gene>
<dbReference type="EMBL" id="CM037156">
    <property type="protein sequence ID" value="KAH7838092.1"/>
    <property type="molecule type" value="Genomic_DNA"/>
</dbReference>
<comment type="caution">
    <text evidence="1">The sequence shown here is derived from an EMBL/GenBank/DDBJ whole genome shotgun (WGS) entry which is preliminary data.</text>
</comment>
<evidence type="ECO:0000313" key="1">
    <source>
        <dbReference type="EMBL" id="KAH7838092.1"/>
    </source>
</evidence>
<organism evidence="1 2">
    <name type="scientific">Vaccinium darrowii</name>
    <dbReference type="NCBI Taxonomy" id="229202"/>
    <lineage>
        <taxon>Eukaryota</taxon>
        <taxon>Viridiplantae</taxon>
        <taxon>Streptophyta</taxon>
        <taxon>Embryophyta</taxon>
        <taxon>Tracheophyta</taxon>
        <taxon>Spermatophyta</taxon>
        <taxon>Magnoliopsida</taxon>
        <taxon>eudicotyledons</taxon>
        <taxon>Gunneridae</taxon>
        <taxon>Pentapetalae</taxon>
        <taxon>asterids</taxon>
        <taxon>Ericales</taxon>
        <taxon>Ericaceae</taxon>
        <taxon>Vaccinioideae</taxon>
        <taxon>Vaccinieae</taxon>
        <taxon>Vaccinium</taxon>
    </lineage>
</organism>
<dbReference type="Proteomes" id="UP000828048">
    <property type="component" value="Chromosome 6"/>
</dbReference>
<sequence>MMAVDNEFPWHCVGDFNEVGSIWEKQGGKVCNKSRIEQYQQLLSNCALMDLEFKGYVYTWSNKQGKGGNIRERLDKAYASMEWRLIFPYAQIFHELVIGLDHSPIIIDCCIPPKRVPYSSKSESLWCTHDSRHDVIASSWNQSCRGSHMYRLT</sequence>